<organism evidence="1">
    <name type="scientific">Capitella teleta</name>
    <name type="common">Polychaete worm</name>
    <dbReference type="NCBI Taxonomy" id="283909"/>
    <lineage>
        <taxon>Eukaryota</taxon>
        <taxon>Metazoa</taxon>
        <taxon>Spiralia</taxon>
        <taxon>Lophotrochozoa</taxon>
        <taxon>Annelida</taxon>
        <taxon>Polychaeta</taxon>
        <taxon>Sedentaria</taxon>
        <taxon>Scolecida</taxon>
        <taxon>Capitellidae</taxon>
        <taxon>Capitella</taxon>
    </lineage>
</organism>
<dbReference type="EMBL" id="AMQN01001708">
    <property type="status" value="NOT_ANNOTATED_CDS"/>
    <property type="molecule type" value="Genomic_DNA"/>
</dbReference>
<keyword evidence="3" id="KW-1185">Reference proteome</keyword>
<evidence type="ECO:0000313" key="2">
    <source>
        <dbReference type="EnsemblMetazoa" id="CapteP191337"/>
    </source>
</evidence>
<dbReference type="Proteomes" id="UP000014760">
    <property type="component" value="Unassembled WGS sequence"/>
</dbReference>
<dbReference type="EMBL" id="KB304598">
    <property type="protein sequence ID" value="ELU01909.1"/>
    <property type="molecule type" value="Genomic_DNA"/>
</dbReference>
<accession>R7U7H2</accession>
<evidence type="ECO:0000313" key="1">
    <source>
        <dbReference type="EMBL" id="ELU01909.1"/>
    </source>
</evidence>
<sequence length="193" mass="21706">MADKLTQLRKHLVAATEQHMVQSAPYLALPNGMRSGLRNDQRCDWVWDAVLQMVSILVSTISREMGSSMYGVFDAWSARDIEAPSQLIPSAADSQLIGRRFPKTPEGSTRSQRNRRIPRECRSHFLKSYKTLSRLNEATLPETESRPQAVKWRNLAPAILDCVNHGEIARDLPLEHAQCGVKTADKVSKITPK</sequence>
<proteinExistence type="predicted"/>
<dbReference type="EnsemblMetazoa" id="CapteT191337">
    <property type="protein sequence ID" value="CapteP191337"/>
    <property type="gene ID" value="CapteG191337"/>
</dbReference>
<dbReference type="AlphaFoldDB" id="R7U7H2"/>
<evidence type="ECO:0000313" key="3">
    <source>
        <dbReference type="Proteomes" id="UP000014760"/>
    </source>
</evidence>
<reference evidence="2" key="3">
    <citation type="submission" date="2015-06" db="UniProtKB">
        <authorList>
            <consortium name="EnsemblMetazoa"/>
        </authorList>
    </citation>
    <scope>IDENTIFICATION</scope>
</reference>
<protein>
    <submittedName>
        <fullName evidence="1 2">Uncharacterized protein</fullName>
    </submittedName>
</protein>
<reference evidence="3" key="1">
    <citation type="submission" date="2012-12" db="EMBL/GenBank/DDBJ databases">
        <authorList>
            <person name="Hellsten U."/>
            <person name="Grimwood J."/>
            <person name="Chapman J.A."/>
            <person name="Shapiro H."/>
            <person name="Aerts A."/>
            <person name="Otillar R.P."/>
            <person name="Terry A.Y."/>
            <person name="Boore J.L."/>
            <person name="Simakov O."/>
            <person name="Marletaz F."/>
            <person name="Cho S.-J."/>
            <person name="Edsinger-Gonzales E."/>
            <person name="Havlak P."/>
            <person name="Kuo D.-H."/>
            <person name="Larsson T."/>
            <person name="Lv J."/>
            <person name="Arendt D."/>
            <person name="Savage R."/>
            <person name="Osoegawa K."/>
            <person name="de Jong P."/>
            <person name="Lindberg D.R."/>
            <person name="Seaver E.C."/>
            <person name="Weisblat D.A."/>
            <person name="Putnam N.H."/>
            <person name="Grigoriev I.V."/>
            <person name="Rokhsar D.S."/>
        </authorList>
    </citation>
    <scope>NUCLEOTIDE SEQUENCE</scope>
    <source>
        <strain evidence="3">I ESC-2004</strain>
    </source>
</reference>
<dbReference type="HOGENOM" id="CLU_1410059_0_0_1"/>
<reference evidence="1 3" key="2">
    <citation type="journal article" date="2013" name="Nature">
        <title>Insights into bilaterian evolution from three spiralian genomes.</title>
        <authorList>
            <person name="Simakov O."/>
            <person name="Marletaz F."/>
            <person name="Cho S.J."/>
            <person name="Edsinger-Gonzales E."/>
            <person name="Havlak P."/>
            <person name="Hellsten U."/>
            <person name="Kuo D.H."/>
            <person name="Larsson T."/>
            <person name="Lv J."/>
            <person name="Arendt D."/>
            <person name="Savage R."/>
            <person name="Osoegawa K."/>
            <person name="de Jong P."/>
            <person name="Grimwood J."/>
            <person name="Chapman J.A."/>
            <person name="Shapiro H."/>
            <person name="Aerts A."/>
            <person name="Otillar R.P."/>
            <person name="Terry A.Y."/>
            <person name="Boore J.L."/>
            <person name="Grigoriev I.V."/>
            <person name="Lindberg D.R."/>
            <person name="Seaver E.C."/>
            <person name="Weisblat D.A."/>
            <person name="Putnam N.H."/>
            <person name="Rokhsar D.S."/>
        </authorList>
    </citation>
    <scope>NUCLEOTIDE SEQUENCE</scope>
    <source>
        <strain evidence="1 3">I ESC-2004</strain>
    </source>
</reference>
<name>R7U7H2_CAPTE</name>
<gene>
    <name evidence="1" type="ORF">CAPTEDRAFT_191337</name>
</gene>